<name>A0A2P5AFS8_PARAD</name>
<protein>
    <submittedName>
        <fullName evidence="1">Uncharacterized protein</fullName>
    </submittedName>
</protein>
<comment type="caution">
    <text evidence="1">The sequence shown here is derived from an EMBL/GenBank/DDBJ whole genome shotgun (WGS) entry which is preliminary data.</text>
</comment>
<dbReference type="STRING" id="3476.A0A2P5AFS8"/>
<dbReference type="Proteomes" id="UP000237105">
    <property type="component" value="Unassembled WGS sequence"/>
</dbReference>
<keyword evidence="2" id="KW-1185">Reference proteome</keyword>
<proteinExistence type="predicted"/>
<organism evidence="1 2">
    <name type="scientific">Parasponia andersonii</name>
    <name type="common">Sponia andersonii</name>
    <dbReference type="NCBI Taxonomy" id="3476"/>
    <lineage>
        <taxon>Eukaryota</taxon>
        <taxon>Viridiplantae</taxon>
        <taxon>Streptophyta</taxon>
        <taxon>Embryophyta</taxon>
        <taxon>Tracheophyta</taxon>
        <taxon>Spermatophyta</taxon>
        <taxon>Magnoliopsida</taxon>
        <taxon>eudicotyledons</taxon>
        <taxon>Gunneridae</taxon>
        <taxon>Pentapetalae</taxon>
        <taxon>rosids</taxon>
        <taxon>fabids</taxon>
        <taxon>Rosales</taxon>
        <taxon>Cannabaceae</taxon>
        <taxon>Parasponia</taxon>
    </lineage>
</organism>
<evidence type="ECO:0000313" key="2">
    <source>
        <dbReference type="Proteomes" id="UP000237105"/>
    </source>
</evidence>
<accession>A0A2P5AFS8</accession>
<dbReference type="OrthoDB" id="1938625at2759"/>
<reference evidence="2" key="1">
    <citation type="submission" date="2016-06" db="EMBL/GenBank/DDBJ databases">
        <title>Parallel loss of symbiosis genes in relatives of nitrogen-fixing non-legume Parasponia.</title>
        <authorList>
            <person name="Van Velzen R."/>
            <person name="Holmer R."/>
            <person name="Bu F."/>
            <person name="Rutten L."/>
            <person name="Van Zeijl A."/>
            <person name="Liu W."/>
            <person name="Santuari L."/>
            <person name="Cao Q."/>
            <person name="Sharma T."/>
            <person name="Shen D."/>
            <person name="Roswanjaya Y."/>
            <person name="Wardhani T."/>
            <person name="Kalhor M.S."/>
            <person name="Jansen J."/>
            <person name="Van den Hoogen J."/>
            <person name="Gungor B."/>
            <person name="Hartog M."/>
            <person name="Hontelez J."/>
            <person name="Verver J."/>
            <person name="Yang W.-C."/>
            <person name="Schijlen E."/>
            <person name="Repin R."/>
            <person name="Schilthuizen M."/>
            <person name="Schranz E."/>
            <person name="Heidstra R."/>
            <person name="Miyata K."/>
            <person name="Fedorova E."/>
            <person name="Kohlen W."/>
            <person name="Bisseling T."/>
            <person name="Smit S."/>
            <person name="Geurts R."/>
        </authorList>
    </citation>
    <scope>NUCLEOTIDE SEQUENCE [LARGE SCALE GENOMIC DNA]</scope>
    <source>
        <strain evidence="2">cv. WU1-14</strain>
    </source>
</reference>
<gene>
    <name evidence="1" type="ORF">PanWU01x14_336870</name>
</gene>
<sequence length="385" mass="44189">MSVKKFSVAYNGCNYSTQIRLQGRRAWGIPIPNDCSSWSWRKLLNLRDTMRALIRSKVGNERSAWTRIPPLMRSLQSCFHAKNPLYLRRLEQNEGKRMVPKFFQAIKFTNIYSSVEVTSRFCWLNVLHLRSLHHQLTMIQLLLSAPINAFFLSYPNLNLPVQNKALNLPEVPCPFLSAASTSSSSLTSTVTLSMLPSPLPAVSPSSLASETLLSSVSNQAPNFSISASTFSASLSYLSPSTTSSDISTILHQYLTSLIQFLVKVCHTKLFLNVLPPLLDHAVMSAQRHQCLPWLLLVSCYSLVLLQFLHLNHHKLFIRMWRLFKYKHHLQKSWCWFWPKLSHQYCHYPHLHELVDQKSNGAPFQSLHGRKVNWEFTSGDRIHLIF</sequence>
<dbReference type="AlphaFoldDB" id="A0A2P5AFS8"/>
<evidence type="ECO:0000313" key="1">
    <source>
        <dbReference type="EMBL" id="PON35395.1"/>
    </source>
</evidence>
<dbReference type="EMBL" id="JXTB01000614">
    <property type="protein sequence ID" value="PON35395.1"/>
    <property type="molecule type" value="Genomic_DNA"/>
</dbReference>